<evidence type="ECO:0000313" key="2">
    <source>
        <dbReference type="Proteomes" id="UP000315454"/>
    </source>
</evidence>
<proteinExistence type="predicted"/>
<accession>A0A524RSY5</accession>
<gene>
    <name evidence="1" type="ORF">ERJ68_06280</name>
</gene>
<dbReference type="AlphaFoldDB" id="A0A524RSY5"/>
<name>A0A524RSY5_9CHRO</name>
<dbReference type="PANTHER" id="PTHR35765:SF2">
    <property type="entry name" value="OS05G0569200 PROTEIN"/>
    <property type="match status" value="1"/>
</dbReference>
<dbReference type="InterPro" id="IPR021489">
    <property type="entry name" value="DUF3143"/>
</dbReference>
<sequence length="80" mass="9091">TPLSQHSLPALEQWLKESGCRRDARDPCLWKLSQPRWHAELCLEVEEIEVRWTSAEGSSLRAFSYGLSRADVERAILAGP</sequence>
<reference evidence="1 2" key="1">
    <citation type="journal article" date="2019" name="mSystems">
        <title>Life at home and on the roam: Genomic adaptions reflect the dual lifestyle of an intracellular, facultative symbiont.</title>
        <authorList>
            <person name="Burgsdorf I."/>
        </authorList>
    </citation>
    <scope>NUCLEOTIDE SEQUENCE [LARGE SCALE GENOMIC DNA]</scope>
    <source>
        <strain evidence="1">277cI</strain>
    </source>
</reference>
<comment type="caution">
    <text evidence="1">The sequence shown here is derived from an EMBL/GenBank/DDBJ whole genome shotgun (WGS) entry which is preliminary data.</text>
</comment>
<protein>
    <submittedName>
        <fullName evidence="1">DUF3143 domain-containing protein</fullName>
    </submittedName>
</protein>
<dbReference type="EMBL" id="SRMN01000090">
    <property type="protein sequence ID" value="TGH20882.1"/>
    <property type="molecule type" value="Genomic_DNA"/>
</dbReference>
<dbReference type="PANTHER" id="PTHR35765">
    <property type="entry name" value="OS05G0569200 PROTEIN"/>
    <property type="match status" value="1"/>
</dbReference>
<dbReference type="Pfam" id="PF11341">
    <property type="entry name" value="DUF3143"/>
    <property type="match status" value="1"/>
</dbReference>
<feature type="non-terminal residue" evidence="1">
    <location>
        <position position="1"/>
    </location>
</feature>
<evidence type="ECO:0000313" key="1">
    <source>
        <dbReference type="EMBL" id="TGH20882.1"/>
    </source>
</evidence>
<dbReference type="Proteomes" id="UP000315454">
    <property type="component" value="Unassembled WGS sequence"/>
</dbReference>
<organism evidence="1 2">
    <name type="scientific">Aphanocapsa feldmannii 277cI</name>
    <dbReference type="NCBI Taxonomy" id="2507554"/>
    <lineage>
        <taxon>Bacteria</taxon>
        <taxon>Bacillati</taxon>
        <taxon>Cyanobacteriota</taxon>
        <taxon>Cyanophyceae</taxon>
        <taxon>Oscillatoriophycideae</taxon>
        <taxon>Chroococcales</taxon>
        <taxon>Microcystaceae</taxon>
        <taxon>Aphanocapsa</taxon>
    </lineage>
</organism>